<dbReference type="InterPro" id="IPR052704">
    <property type="entry name" value="ECF_Sigma-70_Domain"/>
</dbReference>
<dbReference type="RefSeq" id="WP_204392376.1">
    <property type="nucleotide sequence ID" value="NZ_JAFBBW010000001.1"/>
</dbReference>
<dbReference type="SUPFAM" id="SSF54427">
    <property type="entry name" value="NTF2-like"/>
    <property type="match status" value="1"/>
</dbReference>
<proteinExistence type="predicted"/>
<evidence type="ECO:0008006" key="3">
    <source>
        <dbReference type="Google" id="ProtNLM"/>
    </source>
</evidence>
<comment type="caution">
    <text evidence="1">The sequence shown here is derived from an EMBL/GenBank/DDBJ whole genome shotgun (WGS) entry which is preliminary data.</text>
</comment>
<dbReference type="InterPro" id="IPR032710">
    <property type="entry name" value="NTF2-like_dom_sf"/>
</dbReference>
<reference evidence="2" key="1">
    <citation type="journal article" date="2019" name="Int. J. Syst. Evol. Microbiol.">
        <title>The Global Catalogue of Microorganisms (GCM) 10K type strain sequencing project: providing services to taxonomists for standard genome sequencing and annotation.</title>
        <authorList>
            <consortium name="The Broad Institute Genomics Platform"/>
            <consortium name="The Broad Institute Genome Sequencing Center for Infectious Disease"/>
            <person name="Wu L."/>
            <person name="Ma J."/>
        </authorList>
    </citation>
    <scope>NUCLEOTIDE SEQUENCE [LARGE SCALE GENOMIC DNA]</scope>
    <source>
        <strain evidence="2">CGMCC 1.12192</strain>
    </source>
</reference>
<dbReference type="EMBL" id="JBHSJC010000001">
    <property type="protein sequence ID" value="MFC4829005.1"/>
    <property type="molecule type" value="Genomic_DNA"/>
</dbReference>
<organism evidence="1 2">
    <name type="scientific">Agromyces aurantiacus</name>
    <dbReference type="NCBI Taxonomy" id="165814"/>
    <lineage>
        <taxon>Bacteria</taxon>
        <taxon>Bacillati</taxon>
        <taxon>Actinomycetota</taxon>
        <taxon>Actinomycetes</taxon>
        <taxon>Micrococcales</taxon>
        <taxon>Microbacteriaceae</taxon>
        <taxon>Agromyces</taxon>
    </lineage>
</organism>
<dbReference type="PANTHER" id="PTHR30173">
    <property type="entry name" value="SIGMA 19 FACTOR"/>
    <property type="match status" value="1"/>
</dbReference>
<gene>
    <name evidence="1" type="ORF">ACFPER_09410</name>
</gene>
<protein>
    <recommendedName>
        <fullName evidence="3">Siderophore-interacting protein</fullName>
    </recommendedName>
</protein>
<dbReference type="PANTHER" id="PTHR30173:SF43">
    <property type="entry name" value="ECF RNA POLYMERASE SIGMA FACTOR SIGI-RELATED"/>
    <property type="match status" value="1"/>
</dbReference>
<accession>A0ABV9R5V0</accession>
<evidence type="ECO:0000313" key="2">
    <source>
        <dbReference type="Proteomes" id="UP001595960"/>
    </source>
</evidence>
<dbReference type="Proteomes" id="UP001595960">
    <property type="component" value="Unassembled WGS sequence"/>
</dbReference>
<name>A0ABV9R5V0_9MICO</name>
<sequence length="121" mass="12924">MRREDVAARLLLALDSHDDLALASVLDPDIRMLVDSGDATGGERRGRAVVARVLVNRLAMLPDASLRAVHVNGRPGIAATRRDGEVVAVLGIETGWRGGITALWLSTAPDKLTGWNRPGSH</sequence>
<keyword evidence="2" id="KW-1185">Reference proteome</keyword>
<evidence type="ECO:0000313" key="1">
    <source>
        <dbReference type="EMBL" id="MFC4829005.1"/>
    </source>
</evidence>
<dbReference type="Gene3D" id="3.10.450.50">
    <property type="match status" value="1"/>
</dbReference>